<reference evidence="2 3" key="1">
    <citation type="journal article" date="2019" name="G3 (Bethesda)">
        <title>Sequencing of a Wild Apple (Malus baccata) Genome Unravels the Differences Between Cultivated and Wild Apple Species Regarding Disease Resistance and Cold Tolerance.</title>
        <authorList>
            <person name="Chen X."/>
        </authorList>
    </citation>
    <scope>NUCLEOTIDE SEQUENCE [LARGE SCALE GENOMIC DNA]</scope>
    <source>
        <strain evidence="3">cv. Shandingzi</strain>
        <tissue evidence="2">Leaves</tissue>
    </source>
</reference>
<comment type="caution">
    <text evidence="2">The sequence shown here is derived from an EMBL/GenBank/DDBJ whole genome shotgun (WGS) entry which is preliminary data.</text>
</comment>
<name>A0A540L6K4_MALBA</name>
<evidence type="ECO:0000313" key="3">
    <source>
        <dbReference type="Proteomes" id="UP000315295"/>
    </source>
</evidence>
<organism evidence="2 3">
    <name type="scientific">Malus baccata</name>
    <name type="common">Siberian crab apple</name>
    <name type="synonym">Pyrus baccata</name>
    <dbReference type="NCBI Taxonomy" id="106549"/>
    <lineage>
        <taxon>Eukaryota</taxon>
        <taxon>Viridiplantae</taxon>
        <taxon>Streptophyta</taxon>
        <taxon>Embryophyta</taxon>
        <taxon>Tracheophyta</taxon>
        <taxon>Spermatophyta</taxon>
        <taxon>Magnoliopsida</taxon>
        <taxon>eudicotyledons</taxon>
        <taxon>Gunneridae</taxon>
        <taxon>Pentapetalae</taxon>
        <taxon>rosids</taxon>
        <taxon>fabids</taxon>
        <taxon>Rosales</taxon>
        <taxon>Rosaceae</taxon>
        <taxon>Amygdaloideae</taxon>
        <taxon>Maleae</taxon>
        <taxon>Malus</taxon>
    </lineage>
</organism>
<protein>
    <submittedName>
        <fullName evidence="2">Uncharacterized protein</fullName>
    </submittedName>
</protein>
<sequence>MAPARKKVKGAQKNKEQANKEEVEAKKAEGEAVKEDEDNFDKSKAEAEFPLFQKHPFRFQDYLTMDVRY</sequence>
<dbReference type="Proteomes" id="UP000315295">
    <property type="component" value="Unassembled WGS sequence"/>
</dbReference>
<keyword evidence="3" id="KW-1185">Reference proteome</keyword>
<evidence type="ECO:0000313" key="2">
    <source>
        <dbReference type="EMBL" id="TQD82106.1"/>
    </source>
</evidence>
<dbReference type="EMBL" id="VIEB01000737">
    <property type="protein sequence ID" value="TQD82106.1"/>
    <property type="molecule type" value="Genomic_DNA"/>
</dbReference>
<gene>
    <name evidence="2" type="ORF">C1H46_032344</name>
</gene>
<feature type="region of interest" description="Disordered" evidence="1">
    <location>
        <begin position="1"/>
        <end position="40"/>
    </location>
</feature>
<feature type="compositionally biased region" description="Basic and acidic residues" evidence="1">
    <location>
        <begin position="13"/>
        <end position="33"/>
    </location>
</feature>
<evidence type="ECO:0000256" key="1">
    <source>
        <dbReference type="SAM" id="MobiDB-lite"/>
    </source>
</evidence>
<feature type="compositionally biased region" description="Basic residues" evidence="1">
    <location>
        <begin position="1"/>
        <end position="12"/>
    </location>
</feature>
<proteinExistence type="predicted"/>
<accession>A0A540L6K4</accession>
<dbReference type="AlphaFoldDB" id="A0A540L6K4"/>